<dbReference type="AlphaFoldDB" id="A0A0E2BA96"/>
<evidence type="ECO:0000313" key="2">
    <source>
        <dbReference type="EMBL" id="EKO14047.1"/>
    </source>
</evidence>
<gene>
    <name evidence="2" type="ORF">LEP1GSC081_2498</name>
</gene>
<keyword evidence="1" id="KW-0472">Membrane</keyword>
<protein>
    <submittedName>
        <fullName evidence="2">PF10990 domain protein</fullName>
    </submittedName>
</protein>
<dbReference type="Pfam" id="PF10990">
    <property type="entry name" value="DUF2809"/>
    <property type="match status" value="1"/>
</dbReference>
<evidence type="ECO:0000256" key="1">
    <source>
        <dbReference type="SAM" id="Phobius"/>
    </source>
</evidence>
<comment type="caution">
    <text evidence="2">The sequence shown here is derived from an EMBL/GenBank/DDBJ whole genome shotgun (WGS) entry which is preliminary data.</text>
</comment>
<keyword evidence="1" id="KW-0812">Transmembrane</keyword>
<dbReference type="EMBL" id="AHMY02000060">
    <property type="protein sequence ID" value="EKO14047.1"/>
    <property type="molecule type" value="Genomic_DNA"/>
</dbReference>
<dbReference type="InterPro" id="IPR021257">
    <property type="entry name" value="DUF2809"/>
</dbReference>
<feature type="transmembrane region" description="Helical" evidence="1">
    <location>
        <begin position="23"/>
        <end position="47"/>
    </location>
</feature>
<organism evidence="2 3">
    <name type="scientific">Leptospira kirschneri str. H1</name>
    <dbReference type="NCBI Taxonomy" id="1049966"/>
    <lineage>
        <taxon>Bacteria</taxon>
        <taxon>Pseudomonadati</taxon>
        <taxon>Spirochaetota</taxon>
        <taxon>Spirochaetia</taxon>
        <taxon>Leptospirales</taxon>
        <taxon>Leptospiraceae</taxon>
        <taxon>Leptospira</taxon>
    </lineage>
</organism>
<name>A0A0E2BA96_9LEPT</name>
<proteinExistence type="predicted"/>
<reference evidence="2 3" key="1">
    <citation type="submission" date="2012-10" db="EMBL/GenBank/DDBJ databases">
        <authorList>
            <person name="Harkins D.M."/>
            <person name="Durkin A.S."/>
            <person name="Brinkac L.M."/>
            <person name="Selengut J.D."/>
            <person name="Sanka R."/>
            <person name="DePew J."/>
            <person name="Purushe J."/>
            <person name="Peacock S.J."/>
            <person name="Thaipadungpanit J."/>
            <person name="Wuthiekanun V.W."/>
            <person name="Day N.P."/>
            <person name="Vinetz J.M."/>
            <person name="Sutton G.G."/>
            <person name="Nelson W.C."/>
            <person name="Fouts D.E."/>
        </authorList>
    </citation>
    <scope>NUCLEOTIDE SEQUENCE [LARGE SCALE GENOMIC DNA]</scope>
    <source>
        <strain evidence="2 3">H1</strain>
    </source>
</reference>
<keyword evidence="1" id="KW-1133">Transmembrane helix</keyword>
<dbReference type="Proteomes" id="UP000006253">
    <property type="component" value="Unassembled WGS sequence"/>
</dbReference>
<sequence>MEILQYFKIVSLLGFQENYITKIVFGSVFDPLDLIAYFIGAVLILYLDKSILQKFYNPIREQKETKI</sequence>
<accession>A0A0E2BA96</accession>
<evidence type="ECO:0000313" key="3">
    <source>
        <dbReference type="Proteomes" id="UP000006253"/>
    </source>
</evidence>